<organism evidence="1 2">
    <name type="scientific">Eumeta variegata</name>
    <name type="common">Bagworm moth</name>
    <name type="synonym">Eumeta japonica</name>
    <dbReference type="NCBI Taxonomy" id="151549"/>
    <lineage>
        <taxon>Eukaryota</taxon>
        <taxon>Metazoa</taxon>
        <taxon>Ecdysozoa</taxon>
        <taxon>Arthropoda</taxon>
        <taxon>Hexapoda</taxon>
        <taxon>Insecta</taxon>
        <taxon>Pterygota</taxon>
        <taxon>Neoptera</taxon>
        <taxon>Endopterygota</taxon>
        <taxon>Lepidoptera</taxon>
        <taxon>Glossata</taxon>
        <taxon>Ditrysia</taxon>
        <taxon>Tineoidea</taxon>
        <taxon>Psychidae</taxon>
        <taxon>Oiketicinae</taxon>
        <taxon>Eumeta</taxon>
    </lineage>
</organism>
<sequence length="215" mass="23416">MGRVAGNGRDVPWADSITRGIKHIGPPRAPAASARPARGYISAMCAHQIRQLITHTSVAVGRKTEQNEQRPLQRNSVEMSAFYTEKIGISQWSRNGTRKKLQRRRSARVDALFKINTFLAGFRTSVNLDEIRSFGKAILTLLPYKMSLRVNKVAEPVSASPPRPAPPRPAPTAGRDCELRAVFYRGADAAVVALTAGDICAAGNCLQSYPQLPPG</sequence>
<reference evidence="1 2" key="1">
    <citation type="journal article" date="2019" name="Commun. Biol.">
        <title>The bagworm genome reveals a unique fibroin gene that provides high tensile strength.</title>
        <authorList>
            <person name="Kono N."/>
            <person name="Nakamura H."/>
            <person name="Ohtoshi R."/>
            <person name="Tomita M."/>
            <person name="Numata K."/>
            <person name="Arakawa K."/>
        </authorList>
    </citation>
    <scope>NUCLEOTIDE SEQUENCE [LARGE SCALE GENOMIC DNA]</scope>
</reference>
<proteinExistence type="predicted"/>
<evidence type="ECO:0000313" key="1">
    <source>
        <dbReference type="EMBL" id="GBP02830.1"/>
    </source>
</evidence>
<dbReference type="EMBL" id="BGZK01003591">
    <property type="protein sequence ID" value="GBP02830.1"/>
    <property type="molecule type" value="Genomic_DNA"/>
</dbReference>
<gene>
    <name evidence="1" type="ORF">EVAR_102003_1</name>
</gene>
<comment type="caution">
    <text evidence="1">The sequence shown here is derived from an EMBL/GenBank/DDBJ whole genome shotgun (WGS) entry which is preliminary data.</text>
</comment>
<keyword evidence="2" id="KW-1185">Reference proteome</keyword>
<name>A0A4C1SNS9_EUMVA</name>
<protein>
    <submittedName>
        <fullName evidence="1">Uncharacterized protein</fullName>
    </submittedName>
</protein>
<dbReference type="AlphaFoldDB" id="A0A4C1SNS9"/>
<evidence type="ECO:0000313" key="2">
    <source>
        <dbReference type="Proteomes" id="UP000299102"/>
    </source>
</evidence>
<dbReference type="Proteomes" id="UP000299102">
    <property type="component" value="Unassembled WGS sequence"/>
</dbReference>
<accession>A0A4C1SNS9</accession>